<evidence type="ECO:0000313" key="3">
    <source>
        <dbReference type="EMBL" id="TVU21012.1"/>
    </source>
</evidence>
<organism evidence="3 4">
    <name type="scientific">Eragrostis curvula</name>
    <name type="common">weeping love grass</name>
    <dbReference type="NCBI Taxonomy" id="38414"/>
    <lineage>
        <taxon>Eukaryota</taxon>
        <taxon>Viridiplantae</taxon>
        <taxon>Streptophyta</taxon>
        <taxon>Embryophyta</taxon>
        <taxon>Tracheophyta</taxon>
        <taxon>Spermatophyta</taxon>
        <taxon>Magnoliopsida</taxon>
        <taxon>Liliopsida</taxon>
        <taxon>Poales</taxon>
        <taxon>Poaceae</taxon>
        <taxon>PACMAD clade</taxon>
        <taxon>Chloridoideae</taxon>
        <taxon>Eragrostideae</taxon>
        <taxon>Eragrostidinae</taxon>
        <taxon>Eragrostis</taxon>
    </lineage>
</organism>
<evidence type="ECO:0000256" key="1">
    <source>
        <dbReference type="SAM" id="Coils"/>
    </source>
</evidence>
<reference evidence="3 4" key="1">
    <citation type="journal article" date="2019" name="Sci. Rep.">
        <title>A high-quality genome of Eragrostis curvula grass provides insights into Poaceae evolution and supports new strategies to enhance forage quality.</title>
        <authorList>
            <person name="Carballo J."/>
            <person name="Santos B.A.C.M."/>
            <person name="Zappacosta D."/>
            <person name="Garbus I."/>
            <person name="Selva J.P."/>
            <person name="Gallo C.A."/>
            <person name="Diaz A."/>
            <person name="Albertini E."/>
            <person name="Caccamo M."/>
            <person name="Echenique V."/>
        </authorList>
    </citation>
    <scope>NUCLEOTIDE SEQUENCE [LARGE SCALE GENOMIC DNA]</scope>
    <source>
        <strain evidence="4">cv. Victoria</strain>
        <tissue evidence="3">Leaf</tissue>
    </source>
</reference>
<dbReference type="EMBL" id="RWGY01000026">
    <property type="protein sequence ID" value="TVU21012.1"/>
    <property type="molecule type" value="Genomic_DNA"/>
</dbReference>
<keyword evidence="4" id="KW-1185">Reference proteome</keyword>
<accession>A0A5J9UBC7</accession>
<gene>
    <name evidence="3" type="ORF">EJB05_30621</name>
</gene>
<feature type="region of interest" description="Disordered" evidence="2">
    <location>
        <begin position="17"/>
        <end position="38"/>
    </location>
</feature>
<evidence type="ECO:0000313" key="4">
    <source>
        <dbReference type="Proteomes" id="UP000324897"/>
    </source>
</evidence>
<name>A0A5J9UBC7_9POAL</name>
<evidence type="ECO:0000256" key="2">
    <source>
        <dbReference type="SAM" id="MobiDB-lite"/>
    </source>
</evidence>
<dbReference type="Proteomes" id="UP000324897">
    <property type="component" value="Unassembled WGS sequence"/>
</dbReference>
<protein>
    <submittedName>
        <fullName evidence="3">Uncharacterized protein</fullName>
    </submittedName>
</protein>
<feature type="coiled-coil region" evidence="1">
    <location>
        <begin position="65"/>
        <end position="120"/>
    </location>
</feature>
<keyword evidence="1" id="KW-0175">Coiled coil</keyword>
<proteinExistence type="predicted"/>
<feature type="non-terminal residue" evidence="3">
    <location>
        <position position="1"/>
    </location>
</feature>
<comment type="caution">
    <text evidence="3">The sequence shown here is derived from an EMBL/GenBank/DDBJ whole genome shotgun (WGS) entry which is preliminary data.</text>
</comment>
<dbReference type="AlphaFoldDB" id="A0A5J9UBC7"/>
<feature type="non-terminal residue" evidence="3">
    <location>
        <position position="144"/>
    </location>
</feature>
<sequence>LELEGFLEEEKDLRRVQEKEAREADFPHQEEKLGLRGRLNAREEKDLAVANKKIANHSATMGHLMEDEKRLRTEHETEKEKLETDLTQALNAQEIATLAAAKAFKENQELLAKVSALEEIKGAAISVMHFLFPGVVVESSAGPL</sequence>